<dbReference type="SUPFAM" id="SSF48403">
    <property type="entry name" value="Ankyrin repeat"/>
    <property type="match status" value="1"/>
</dbReference>
<keyword evidence="2" id="KW-1185">Reference proteome</keyword>
<dbReference type="Gene3D" id="1.25.40.20">
    <property type="entry name" value="Ankyrin repeat-containing domain"/>
    <property type="match status" value="1"/>
</dbReference>
<dbReference type="EMBL" id="JAVDQD010000002">
    <property type="protein sequence ID" value="MDR6238755.1"/>
    <property type="molecule type" value="Genomic_DNA"/>
</dbReference>
<proteinExistence type="predicted"/>
<name>A0AAE3XMR0_9BACT</name>
<reference evidence="1" key="1">
    <citation type="submission" date="2023-07" db="EMBL/GenBank/DDBJ databases">
        <title>Genomic Encyclopedia of Type Strains, Phase IV (KMG-IV): sequencing the most valuable type-strain genomes for metagenomic binning, comparative biology and taxonomic classification.</title>
        <authorList>
            <person name="Goeker M."/>
        </authorList>
    </citation>
    <scope>NUCLEOTIDE SEQUENCE</scope>
    <source>
        <strain evidence="1">DSM 26174</strain>
    </source>
</reference>
<gene>
    <name evidence="1" type="ORF">HNQ88_001792</name>
</gene>
<protein>
    <recommendedName>
        <fullName evidence="3">Ankyrin repeat protein</fullName>
    </recommendedName>
</protein>
<comment type="caution">
    <text evidence="1">The sequence shown here is derived from an EMBL/GenBank/DDBJ whole genome shotgun (WGS) entry which is preliminary data.</text>
</comment>
<dbReference type="AlphaFoldDB" id="A0AAE3XMR0"/>
<accession>A0AAE3XMR0</accession>
<organism evidence="1 2">
    <name type="scientific">Aureibacter tunicatorum</name>
    <dbReference type="NCBI Taxonomy" id="866807"/>
    <lineage>
        <taxon>Bacteria</taxon>
        <taxon>Pseudomonadati</taxon>
        <taxon>Bacteroidota</taxon>
        <taxon>Cytophagia</taxon>
        <taxon>Cytophagales</taxon>
        <taxon>Persicobacteraceae</taxon>
        <taxon>Aureibacter</taxon>
    </lineage>
</organism>
<evidence type="ECO:0000313" key="1">
    <source>
        <dbReference type="EMBL" id="MDR6238755.1"/>
    </source>
</evidence>
<dbReference type="Proteomes" id="UP001185092">
    <property type="component" value="Unassembled WGS sequence"/>
</dbReference>
<dbReference type="InterPro" id="IPR036770">
    <property type="entry name" value="Ankyrin_rpt-contain_sf"/>
</dbReference>
<dbReference type="RefSeq" id="WP_309938262.1">
    <property type="nucleotide sequence ID" value="NZ_AP025305.1"/>
</dbReference>
<sequence length="358" mass="40926">MSEKVPLTYYEVKSLLEQLGNGLDKEPLDLEGVDFNLIKEKGANILSKLAFEGALNALEYVLGKGADPNLYSSVYDYYKGPALLFALQNNISKVGVKKKIVETLISYKADVKSVVEWLDDETDSTASGSLIDYGMTLVRENIEVYEDEDYDAQSRKSSKEELIGLQSMLSVLKDYGADINDDMKEEYLSFMKREFDSAKKHDPKELLRKGIKILDVDERVIQLPEAAKSVCFGIMENESFMPSAEWADLFERLVKCSLTFEEVSEEVYGEVVAFVDDEGDLCQGWDYYNWFSELVELLMHEEAIKNPKWMSLLSLVVDEEAKYNSEIDFEFEELIALPHVQNHKSYEQIKKIVKEYIG</sequence>
<evidence type="ECO:0000313" key="2">
    <source>
        <dbReference type="Proteomes" id="UP001185092"/>
    </source>
</evidence>
<evidence type="ECO:0008006" key="3">
    <source>
        <dbReference type="Google" id="ProtNLM"/>
    </source>
</evidence>